<dbReference type="Proteomes" id="UP000013827">
    <property type="component" value="Unassembled WGS sequence"/>
</dbReference>
<keyword evidence="1" id="KW-0547">Nucleotide-binding</keyword>
<reference evidence="6" key="1">
    <citation type="journal article" date="2013" name="Nature">
        <title>Pan genome of the phytoplankton Emiliania underpins its global distribution.</title>
        <authorList>
            <person name="Read B.A."/>
            <person name="Kegel J."/>
            <person name="Klute M.J."/>
            <person name="Kuo A."/>
            <person name="Lefebvre S.C."/>
            <person name="Maumus F."/>
            <person name="Mayer C."/>
            <person name="Miller J."/>
            <person name="Monier A."/>
            <person name="Salamov A."/>
            <person name="Young J."/>
            <person name="Aguilar M."/>
            <person name="Claverie J.M."/>
            <person name="Frickenhaus S."/>
            <person name="Gonzalez K."/>
            <person name="Herman E.K."/>
            <person name="Lin Y.C."/>
            <person name="Napier J."/>
            <person name="Ogata H."/>
            <person name="Sarno A.F."/>
            <person name="Shmutz J."/>
            <person name="Schroeder D."/>
            <person name="de Vargas C."/>
            <person name="Verret F."/>
            <person name="von Dassow P."/>
            <person name="Valentin K."/>
            <person name="Van de Peer Y."/>
            <person name="Wheeler G."/>
            <person name="Dacks J.B."/>
            <person name="Delwiche C.F."/>
            <person name="Dyhrman S.T."/>
            <person name="Glockner G."/>
            <person name="John U."/>
            <person name="Richards T."/>
            <person name="Worden A.Z."/>
            <person name="Zhang X."/>
            <person name="Grigoriev I.V."/>
            <person name="Allen A.E."/>
            <person name="Bidle K."/>
            <person name="Borodovsky M."/>
            <person name="Bowler C."/>
            <person name="Brownlee C."/>
            <person name="Cock J.M."/>
            <person name="Elias M."/>
            <person name="Gladyshev V.N."/>
            <person name="Groth M."/>
            <person name="Guda C."/>
            <person name="Hadaegh A."/>
            <person name="Iglesias-Rodriguez M.D."/>
            <person name="Jenkins J."/>
            <person name="Jones B.M."/>
            <person name="Lawson T."/>
            <person name="Leese F."/>
            <person name="Lindquist E."/>
            <person name="Lobanov A."/>
            <person name="Lomsadze A."/>
            <person name="Malik S.B."/>
            <person name="Marsh M.E."/>
            <person name="Mackinder L."/>
            <person name="Mock T."/>
            <person name="Mueller-Roeber B."/>
            <person name="Pagarete A."/>
            <person name="Parker M."/>
            <person name="Probert I."/>
            <person name="Quesneville H."/>
            <person name="Raines C."/>
            <person name="Rensing S.A."/>
            <person name="Riano-Pachon D.M."/>
            <person name="Richier S."/>
            <person name="Rokitta S."/>
            <person name="Shiraiwa Y."/>
            <person name="Soanes D.M."/>
            <person name="van der Giezen M."/>
            <person name="Wahlund T.M."/>
            <person name="Williams B."/>
            <person name="Wilson W."/>
            <person name="Wolfe G."/>
            <person name="Wurch L.L."/>
        </authorList>
    </citation>
    <scope>NUCLEOTIDE SEQUENCE</scope>
</reference>
<accession>A0A0D3ICY2</accession>
<dbReference type="PaxDb" id="2903-EOD09117"/>
<name>A0A0D3ICY2_EMIH1</name>
<dbReference type="GO" id="GO:0016887">
    <property type="term" value="F:ATP hydrolysis activity"/>
    <property type="evidence" value="ECO:0007669"/>
    <property type="project" value="InterPro"/>
</dbReference>
<proteinExistence type="predicted"/>
<keyword evidence="2" id="KW-0067">ATP-binding</keyword>
<dbReference type="GeneID" id="17255152"/>
<evidence type="ECO:0000256" key="3">
    <source>
        <dbReference type="SAM" id="MobiDB-lite"/>
    </source>
</evidence>
<evidence type="ECO:0000256" key="1">
    <source>
        <dbReference type="ARBA" id="ARBA00022741"/>
    </source>
</evidence>
<dbReference type="InterPro" id="IPR003439">
    <property type="entry name" value="ABC_transporter-like_ATP-bd"/>
</dbReference>
<dbReference type="EnsemblProtists" id="EOD09117">
    <property type="protein sequence ID" value="EOD09117"/>
    <property type="gene ID" value="EMIHUDRAFT_216987"/>
</dbReference>
<dbReference type="Gene3D" id="3.40.50.300">
    <property type="entry name" value="P-loop containing nucleotide triphosphate hydrolases"/>
    <property type="match status" value="1"/>
</dbReference>
<protein>
    <recommendedName>
        <fullName evidence="4">ABC transporter domain-containing protein</fullName>
    </recommendedName>
</protein>
<sequence>MAAFSLSDVRFAYATTSPAVLSNVTLEVAPRSRVVLVGANGAGKSTLLRLVAGRRRASGGSARTLGGDAFECTTNALRVNLVTADWESDLTLPVSRLVAGAVRASGASVPRVSRLIEALGVEELLEKELHSLSDGQQRRVQLFCKLLPERDLATNSLDVLSRAALLSFLREESEGRGATVVFATHIFDGLDGWATDLVHLDGGMLLRHLPAASLARASLHATERRRAGDAAGRRTTDDLARSLVAAATAAVSEAHAAAEWSAALKRSRPAPAEDAAASTKAASAMQPKAPPMPAAAQRIAPVLQGALGALSAAGTTDV</sequence>
<dbReference type="SUPFAM" id="SSF52540">
    <property type="entry name" value="P-loop containing nucleoside triphosphate hydrolases"/>
    <property type="match status" value="1"/>
</dbReference>
<dbReference type="Pfam" id="PF00005">
    <property type="entry name" value="ABC_tran"/>
    <property type="match status" value="1"/>
</dbReference>
<dbReference type="PROSITE" id="PS50893">
    <property type="entry name" value="ABC_TRANSPORTER_2"/>
    <property type="match status" value="1"/>
</dbReference>
<dbReference type="RefSeq" id="XP_005761546.1">
    <property type="nucleotide sequence ID" value="XM_005761489.1"/>
</dbReference>
<organism evidence="5 6">
    <name type="scientific">Emiliania huxleyi (strain CCMP1516)</name>
    <dbReference type="NCBI Taxonomy" id="280463"/>
    <lineage>
        <taxon>Eukaryota</taxon>
        <taxon>Haptista</taxon>
        <taxon>Haptophyta</taxon>
        <taxon>Prymnesiophyceae</taxon>
        <taxon>Isochrysidales</taxon>
        <taxon>Noelaerhabdaceae</taxon>
        <taxon>Emiliania</taxon>
    </lineage>
</organism>
<dbReference type="GO" id="GO:0005524">
    <property type="term" value="F:ATP binding"/>
    <property type="evidence" value="ECO:0007669"/>
    <property type="project" value="UniProtKB-KW"/>
</dbReference>
<evidence type="ECO:0000313" key="6">
    <source>
        <dbReference type="Proteomes" id="UP000013827"/>
    </source>
</evidence>
<dbReference type="InterPro" id="IPR027417">
    <property type="entry name" value="P-loop_NTPase"/>
</dbReference>
<dbReference type="KEGG" id="ehx:EMIHUDRAFT_216987"/>
<evidence type="ECO:0000256" key="2">
    <source>
        <dbReference type="ARBA" id="ARBA00022840"/>
    </source>
</evidence>
<dbReference type="STRING" id="2903.R1BI86"/>
<evidence type="ECO:0000259" key="4">
    <source>
        <dbReference type="PROSITE" id="PS50893"/>
    </source>
</evidence>
<reference evidence="5" key="2">
    <citation type="submission" date="2024-10" db="UniProtKB">
        <authorList>
            <consortium name="EnsemblProtists"/>
        </authorList>
    </citation>
    <scope>IDENTIFICATION</scope>
</reference>
<dbReference type="HOGENOM" id="CLU_875606_0_0_1"/>
<feature type="compositionally biased region" description="Low complexity" evidence="3">
    <location>
        <begin position="262"/>
        <end position="287"/>
    </location>
</feature>
<dbReference type="eggNOG" id="KOG2355">
    <property type="taxonomic scope" value="Eukaryota"/>
</dbReference>
<feature type="domain" description="ABC transporter" evidence="4">
    <location>
        <begin position="4"/>
        <end position="227"/>
    </location>
</feature>
<dbReference type="PANTHER" id="PTHR43158:SF2">
    <property type="entry name" value="SKFA PEPTIDE EXPORT ATP-BINDING PROTEIN SKFE"/>
    <property type="match status" value="1"/>
</dbReference>
<feature type="region of interest" description="Disordered" evidence="3">
    <location>
        <begin position="262"/>
        <end position="295"/>
    </location>
</feature>
<dbReference type="AlphaFoldDB" id="A0A0D3ICY2"/>
<dbReference type="PANTHER" id="PTHR43158">
    <property type="entry name" value="SKFA PEPTIDE EXPORT ATP-BINDING PROTEIN SKFE"/>
    <property type="match status" value="1"/>
</dbReference>
<evidence type="ECO:0000313" key="5">
    <source>
        <dbReference type="EnsemblProtists" id="EOD09117"/>
    </source>
</evidence>
<keyword evidence="6" id="KW-1185">Reference proteome</keyword>
<dbReference type="OMA" id="MRTVEQW"/>